<dbReference type="EMBL" id="PEYM01000148">
    <property type="protein sequence ID" value="PIS28123.1"/>
    <property type="molecule type" value="Genomic_DNA"/>
</dbReference>
<keyword evidence="3" id="KW-0540">Nuclease</keyword>
<dbReference type="Pfam" id="PF02272">
    <property type="entry name" value="DHHA1"/>
    <property type="match status" value="1"/>
</dbReference>
<evidence type="ECO:0000256" key="3">
    <source>
        <dbReference type="ARBA" id="ARBA00022722"/>
    </source>
</evidence>
<name>A0A2H0XT67_UNCSA</name>
<dbReference type="AlphaFoldDB" id="A0A2H0XT67"/>
<dbReference type="GO" id="GO:0003676">
    <property type="term" value="F:nucleic acid binding"/>
    <property type="evidence" value="ECO:0007669"/>
    <property type="project" value="InterPro"/>
</dbReference>
<dbReference type="PANTHER" id="PTHR30255">
    <property type="entry name" value="SINGLE-STRANDED-DNA-SPECIFIC EXONUCLEASE RECJ"/>
    <property type="match status" value="1"/>
</dbReference>
<dbReference type="PANTHER" id="PTHR30255:SF2">
    <property type="entry name" value="SINGLE-STRANDED-DNA-SPECIFIC EXONUCLEASE RECJ"/>
    <property type="match status" value="1"/>
</dbReference>
<feature type="domain" description="RecJ OB" evidence="8">
    <location>
        <begin position="456"/>
        <end position="561"/>
    </location>
</feature>
<evidence type="ECO:0000313" key="10">
    <source>
        <dbReference type="Proteomes" id="UP000231343"/>
    </source>
</evidence>
<comment type="similarity">
    <text evidence="1">Belongs to the RecJ family.</text>
</comment>
<dbReference type="Gene3D" id="3.90.1640.30">
    <property type="match status" value="1"/>
</dbReference>
<evidence type="ECO:0000259" key="6">
    <source>
        <dbReference type="Pfam" id="PF01368"/>
    </source>
</evidence>
<dbReference type="NCBIfam" id="TIGR00644">
    <property type="entry name" value="recJ"/>
    <property type="match status" value="1"/>
</dbReference>
<evidence type="ECO:0000256" key="2">
    <source>
        <dbReference type="ARBA" id="ARBA00019841"/>
    </source>
</evidence>
<dbReference type="InterPro" id="IPR051673">
    <property type="entry name" value="SSDNA_exonuclease_RecJ"/>
</dbReference>
<dbReference type="GO" id="GO:0006310">
    <property type="term" value="P:DNA recombination"/>
    <property type="evidence" value="ECO:0007669"/>
    <property type="project" value="InterPro"/>
</dbReference>
<proteinExistence type="inferred from homology"/>
<dbReference type="InterPro" id="IPR041122">
    <property type="entry name" value="RecJ_OB"/>
</dbReference>
<feature type="domain" description="DHHA1" evidence="7">
    <location>
        <begin position="350"/>
        <end position="439"/>
    </location>
</feature>
<keyword evidence="5 9" id="KW-0269">Exonuclease</keyword>
<evidence type="ECO:0000256" key="4">
    <source>
        <dbReference type="ARBA" id="ARBA00022801"/>
    </source>
</evidence>
<evidence type="ECO:0000256" key="1">
    <source>
        <dbReference type="ARBA" id="ARBA00005915"/>
    </source>
</evidence>
<reference evidence="9 10" key="1">
    <citation type="submission" date="2017-09" db="EMBL/GenBank/DDBJ databases">
        <title>Depth-based differentiation of microbial function through sediment-hosted aquifers and enrichment of novel symbionts in the deep terrestrial subsurface.</title>
        <authorList>
            <person name="Probst A.J."/>
            <person name="Ladd B."/>
            <person name="Jarett J.K."/>
            <person name="Geller-Mcgrath D.E."/>
            <person name="Sieber C.M."/>
            <person name="Emerson J.B."/>
            <person name="Anantharaman K."/>
            <person name="Thomas B.C."/>
            <person name="Malmstrom R."/>
            <person name="Stieglmeier M."/>
            <person name="Klingl A."/>
            <person name="Woyke T."/>
            <person name="Ryan C.M."/>
            <person name="Banfield J.F."/>
        </authorList>
    </citation>
    <scope>NUCLEOTIDE SEQUENCE [LARGE SCALE GENOMIC DNA]</scope>
    <source>
        <strain evidence="9">CG08_land_8_20_14_0_20_45_16</strain>
    </source>
</reference>
<dbReference type="Pfam" id="PF01368">
    <property type="entry name" value="DHH"/>
    <property type="match status" value="1"/>
</dbReference>
<dbReference type="Proteomes" id="UP000231343">
    <property type="component" value="Unassembled WGS sequence"/>
</dbReference>
<keyword evidence="4" id="KW-0378">Hydrolase</keyword>
<comment type="caution">
    <text evidence="9">The sequence shown here is derived from an EMBL/GenBank/DDBJ whole genome shotgun (WGS) entry which is preliminary data.</text>
</comment>
<dbReference type="InterPro" id="IPR004610">
    <property type="entry name" value="RecJ"/>
</dbReference>
<evidence type="ECO:0000256" key="5">
    <source>
        <dbReference type="ARBA" id="ARBA00022839"/>
    </source>
</evidence>
<sequence length="569" mass="62104">MKLTWQLAQADPAQVEFLVKVLRVSPCLAKVLINRGLTDPKQVAEFFAPTINNLRDPKEIPGLIKAAERVLLAKQQGERVVVFGDYDVDGVSATAIMIETLKLLGIKTSYHIPHRHKEGYGLSIPVIEQLAASGAKLIITVDCGIANYAEIKRAADLGLEVIVTDHHNLPAKLPKAVAIVNPKMIEADHPSKELAGAGVAFKFAWGLLRLAGIKDSKFLISLLDLAALGTLADVVPLHLENRIIAVLGMRVINERTRLGIKALVQAASLPEQITVNNVYFSLAPRLNAAGRLEHAKLAAELLLTNDSVRASELASFLQQTNVKRQEIGDEIRAEVFAQINDQYLTNNRLVLLAGAGWHPGVIGITASKVVDEYFRPAVLVGVADGVGRGSARSVAGVNIFELLKSCADLFTHFGGHSGAAGFSILEDNLPELTVRLRETANQNISAYDLAPKLVLEAEISLVELSLSLVQQFAQLEPYGQGNSQPVFLSRNLKILDMKKVGKDGRHFKAKFCANDIILDTIAFSKGSWVDELSYDQTYDLAYRLEANEWNGFVNVQLSLVDIREAEPTR</sequence>
<evidence type="ECO:0000259" key="8">
    <source>
        <dbReference type="Pfam" id="PF17768"/>
    </source>
</evidence>
<dbReference type="Gene3D" id="3.10.310.30">
    <property type="match status" value="1"/>
</dbReference>
<feature type="domain" description="DDH" evidence="6">
    <location>
        <begin position="79"/>
        <end position="230"/>
    </location>
</feature>
<dbReference type="GO" id="GO:0008409">
    <property type="term" value="F:5'-3' exonuclease activity"/>
    <property type="evidence" value="ECO:0007669"/>
    <property type="project" value="InterPro"/>
</dbReference>
<dbReference type="InterPro" id="IPR038763">
    <property type="entry name" value="DHH_sf"/>
</dbReference>
<dbReference type="SUPFAM" id="SSF64182">
    <property type="entry name" value="DHH phosphoesterases"/>
    <property type="match status" value="1"/>
</dbReference>
<dbReference type="GO" id="GO:0006281">
    <property type="term" value="P:DNA repair"/>
    <property type="evidence" value="ECO:0007669"/>
    <property type="project" value="InterPro"/>
</dbReference>
<evidence type="ECO:0000313" key="9">
    <source>
        <dbReference type="EMBL" id="PIS28123.1"/>
    </source>
</evidence>
<dbReference type="InterPro" id="IPR001667">
    <property type="entry name" value="DDH_dom"/>
</dbReference>
<gene>
    <name evidence="9" type="primary">recJ</name>
    <name evidence="9" type="ORF">COT42_09070</name>
</gene>
<dbReference type="InterPro" id="IPR003156">
    <property type="entry name" value="DHHA1_dom"/>
</dbReference>
<evidence type="ECO:0000259" key="7">
    <source>
        <dbReference type="Pfam" id="PF02272"/>
    </source>
</evidence>
<organism evidence="9 10">
    <name type="scientific">Candidatus Saganbacteria bacterium CG08_land_8_20_14_0_20_45_16</name>
    <dbReference type="NCBI Taxonomy" id="2014293"/>
    <lineage>
        <taxon>Bacteria</taxon>
        <taxon>Bacillati</taxon>
        <taxon>Saganbacteria</taxon>
    </lineage>
</organism>
<accession>A0A2H0XT67</accession>
<dbReference type="Pfam" id="PF17768">
    <property type="entry name" value="RecJ_OB"/>
    <property type="match status" value="1"/>
</dbReference>
<protein>
    <recommendedName>
        <fullName evidence="2">Single-stranded-DNA-specific exonuclease RecJ</fullName>
    </recommendedName>
</protein>